<comment type="similarity">
    <text evidence="1">Belongs to the FGGY kinase family.</text>
</comment>
<dbReference type="OrthoDB" id="6278781at2759"/>
<dbReference type="InterPro" id="IPR018484">
    <property type="entry name" value="FGGY_N"/>
</dbReference>
<dbReference type="InterPro" id="IPR043129">
    <property type="entry name" value="ATPase_NBD"/>
</dbReference>
<sequence length="366" mass="39735">MKDAGVSASDVTCLGMSTQRSSFVTWDRVTGAPFHNFITWKDVRAEQHVQRWNNSFTMRTIRVASGLLHAVTRSKRFLAGSVLNMTSSHVTPRLAWAIETNSDLSSAVEAMRTNKAGKAALFGTVDTWLLYKMTEGKLHVTDPSCASATGFYDPFVMEWSSWALHLFKFPLEMLPKVVETTGDVFGSTHPSIWGSPIPIKCSVADQAASLFGSCCFAEGDLKVTMGTGAFLDMNTGLSPHASAAGLYPQVAWKLGDKITYMAEGSCNDCGGLVEWARGMGLISRPEESGTIAKQVADSDGAIFIPAFAGLQAPFNDHKAAAGFIGLRASTSREHLVRCILEGIAFRVVQLYEVLLKEVTLEFSSIR</sequence>
<dbReference type="FunFam" id="3.30.420.40:FF:000102">
    <property type="entry name" value="Putative glycerol kinase 5"/>
    <property type="match status" value="1"/>
</dbReference>
<gene>
    <name evidence="6" type="ORF">J437_LFUL013614</name>
</gene>
<evidence type="ECO:0000313" key="7">
    <source>
        <dbReference type="Proteomes" id="UP000792457"/>
    </source>
</evidence>
<comment type="caution">
    <text evidence="6">The sequence shown here is derived from an EMBL/GenBank/DDBJ whole genome shotgun (WGS) entry which is preliminary data.</text>
</comment>
<accession>A0A8K0P8A2</accession>
<dbReference type="GO" id="GO:0006071">
    <property type="term" value="P:glycerol metabolic process"/>
    <property type="evidence" value="ECO:0007669"/>
    <property type="project" value="TreeGrafter"/>
</dbReference>
<dbReference type="Pfam" id="PF02782">
    <property type="entry name" value="FGGY_C"/>
    <property type="match status" value="1"/>
</dbReference>
<dbReference type="Gene3D" id="3.30.420.40">
    <property type="match status" value="2"/>
</dbReference>
<evidence type="ECO:0000256" key="1">
    <source>
        <dbReference type="ARBA" id="ARBA00009156"/>
    </source>
</evidence>
<dbReference type="InterPro" id="IPR018485">
    <property type="entry name" value="FGGY_C"/>
</dbReference>
<evidence type="ECO:0008006" key="8">
    <source>
        <dbReference type="Google" id="ProtNLM"/>
    </source>
</evidence>
<dbReference type="SUPFAM" id="SSF53067">
    <property type="entry name" value="Actin-like ATPase domain"/>
    <property type="match status" value="2"/>
</dbReference>
<dbReference type="GO" id="GO:0006641">
    <property type="term" value="P:triglyceride metabolic process"/>
    <property type="evidence" value="ECO:0007669"/>
    <property type="project" value="TreeGrafter"/>
</dbReference>
<dbReference type="AlphaFoldDB" id="A0A8K0P8A2"/>
<dbReference type="PANTHER" id="PTHR10196">
    <property type="entry name" value="SUGAR KINASE"/>
    <property type="match status" value="1"/>
</dbReference>
<feature type="domain" description="Carbohydrate kinase FGGY C-terminal" evidence="5">
    <location>
        <begin position="222"/>
        <end position="357"/>
    </location>
</feature>
<dbReference type="GO" id="GO:0016301">
    <property type="term" value="F:kinase activity"/>
    <property type="evidence" value="ECO:0007669"/>
    <property type="project" value="UniProtKB-KW"/>
</dbReference>
<organism evidence="6 7">
    <name type="scientific">Ladona fulva</name>
    <name type="common">Scarce chaser dragonfly</name>
    <name type="synonym">Libellula fulva</name>
    <dbReference type="NCBI Taxonomy" id="123851"/>
    <lineage>
        <taxon>Eukaryota</taxon>
        <taxon>Metazoa</taxon>
        <taxon>Ecdysozoa</taxon>
        <taxon>Arthropoda</taxon>
        <taxon>Hexapoda</taxon>
        <taxon>Insecta</taxon>
        <taxon>Pterygota</taxon>
        <taxon>Palaeoptera</taxon>
        <taxon>Odonata</taxon>
        <taxon>Epiprocta</taxon>
        <taxon>Anisoptera</taxon>
        <taxon>Libelluloidea</taxon>
        <taxon>Libellulidae</taxon>
        <taxon>Ladona</taxon>
    </lineage>
</organism>
<dbReference type="EMBL" id="KZ309198">
    <property type="protein sequence ID" value="KAG8237636.1"/>
    <property type="molecule type" value="Genomic_DNA"/>
</dbReference>
<name>A0A8K0P8A2_LADFU</name>
<evidence type="ECO:0000256" key="2">
    <source>
        <dbReference type="ARBA" id="ARBA00022679"/>
    </source>
</evidence>
<keyword evidence="3" id="KW-0418">Kinase</keyword>
<dbReference type="GO" id="GO:0005739">
    <property type="term" value="C:mitochondrion"/>
    <property type="evidence" value="ECO:0007669"/>
    <property type="project" value="TreeGrafter"/>
</dbReference>
<evidence type="ECO:0000256" key="3">
    <source>
        <dbReference type="ARBA" id="ARBA00022777"/>
    </source>
</evidence>
<keyword evidence="7" id="KW-1185">Reference proteome</keyword>
<dbReference type="PANTHER" id="PTHR10196:SF68">
    <property type="entry name" value="GLYCEROL KINASE 5-RELATED"/>
    <property type="match status" value="1"/>
</dbReference>
<keyword evidence="2" id="KW-0808">Transferase</keyword>
<dbReference type="GO" id="GO:0046167">
    <property type="term" value="P:glycerol-3-phosphate biosynthetic process"/>
    <property type="evidence" value="ECO:0007669"/>
    <property type="project" value="TreeGrafter"/>
</dbReference>
<feature type="domain" description="Carbohydrate kinase FGGY N-terminal" evidence="4">
    <location>
        <begin position="2"/>
        <end position="212"/>
    </location>
</feature>
<proteinExistence type="inferred from homology"/>
<evidence type="ECO:0000259" key="5">
    <source>
        <dbReference type="Pfam" id="PF02782"/>
    </source>
</evidence>
<reference evidence="6" key="2">
    <citation type="submission" date="2017-10" db="EMBL/GenBank/DDBJ databases">
        <title>Ladona fulva Genome sequencing and assembly.</title>
        <authorList>
            <person name="Murali S."/>
            <person name="Richards S."/>
            <person name="Bandaranaike D."/>
            <person name="Bellair M."/>
            <person name="Blankenburg K."/>
            <person name="Chao H."/>
            <person name="Dinh H."/>
            <person name="Doddapaneni H."/>
            <person name="Dugan-Rocha S."/>
            <person name="Elkadiri S."/>
            <person name="Gnanaolivu R."/>
            <person name="Hernandez B."/>
            <person name="Skinner E."/>
            <person name="Javaid M."/>
            <person name="Lee S."/>
            <person name="Li M."/>
            <person name="Ming W."/>
            <person name="Munidasa M."/>
            <person name="Muniz J."/>
            <person name="Nguyen L."/>
            <person name="Hughes D."/>
            <person name="Osuji N."/>
            <person name="Pu L.-L."/>
            <person name="Puazo M."/>
            <person name="Qu C."/>
            <person name="Quiroz J."/>
            <person name="Raj R."/>
            <person name="Weissenberger G."/>
            <person name="Xin Y."/>
            <person name="Zou X."/>
            <person name="Han Y."/>
            <person name="Worley K."/>
            <person name="Muzny D."/>
            <person name="Gibbs R."/>
        </authorList>
    </citation>
    <scope>NUCLEOTIDE SEQUENCE</scope>
    <source>
        <strain evidence="6">Sampled in the wild</strain>
    </source>
</reference>
<reference evidence="6" key="1">
    <citation type="submission" date="2013-04" db="EMBL/GenBank/DDBJ databases">
        <authorList>
            <person name="Qu J."/>
            <person name="Murali S.C."/>
            <person name="Bandaranaike D."/>
            <person name="Bellair M."/>
            <person name="Blankenburg K."/>
            <person name="Chao H."/>
            <person name="Dinh H."/>
            <person name="Doddapaneni H."/>
            <person name="Downs B."/>
            <person name="Dugan-Rocha S."/>
            <person name="Elkadiri S."/>
            <person name="Gnanaolivu R.D."/>
            <person name="Hernandez B."/>
            <person name="Javaid M."/>
            <person name="Jayaseelan J.C."/>
            <person name="Lee S."/>
            <person name="Li M."/>
            <person name="Ming W."/>
            <person name="Munidasa M."/>
            <person name="Muniz J."/>
            <person name="Nguyen L."/>
            <person name="Ongeri F."/>
            <person name="Osuji N."/>
            <person name="Pu L.-L."/>
            <person name="Puazo M."/>
            <person name="Qu C."/>
            <person name="Quiroz J."/>
            <person name="Raj R."/>
            <person name="Weissenberger G."/>
            <person name="Xin Y."/>
            <person name="Zou X."/>
            <person name="Han Y."/>
            <person name="Richards S."/>
            <person name="Worley K."/>
            <person name="Muzny D."/>
            <person name="Gibbs R."/>
        </authorList>
    </citation>
    <scope>NUCLEOTIDE SEQUENCE</scope>
    <source>
        <strain evidence="6">Sampled in the wild</strain>
    </source>
</reference>
<dbReference type="Pfam" id="PF00370">
    <property type="entry name" value="FGGY_N"/>
    <property type="match status" value="1"/>
</dbReference>
<evidence type="ECO:0000259" key="4">
    <source>
        <dbReference type="Pfam" id="PF00370"/>
    </source>
</evidence>
<dbReference type="Proteomes" id="UP000792457">
    <property type="component" value="Unassembled WGS sequence"/>
</dbReference>
<evidence type="ECO:0000313" key="6">
    <source>
        <dbReference type="EMBL" id="KAG8237636.1"/>
    </source>
</evidence>
<protein>
    <recommendedName>
        <fullName evidence="8">Glycerol kinase</fullName>
    </recommendedName>
</protein>